<dbReference type="PANTHER" id="PTHR33070:SF120">
    <property type="entry name" value="EXPRESSED PROTEIN"/>
    <property type="match status" value="1"/>
</dbReference>
<protein>
    <submittedName>
        <fullName evidence="1">Uncharacterized protein</fullName>
    </submittedName>
</protein>
<dbReference type="HOGENOM" id="CLU_017798_1_2_1"/>
<dbReference type="PANTHER" id="PTHR33070">
    <property type="entry name" value="OS06G0725500 PROTEIN"/>
    <property type="match status" value="1"/>
</dbReference>
<reference evidence="2" key="1">
    <citation type="journal article" date="2013" name="Science">
        <title>The Amborella genome and the evolution of flowering plants.</title>
        <authorList>
            <consortium name="Amborella Genome Project"/>
        </authorList>
    </citation>
    <scope>NUCLEOTIDE SEQUENCE [LARGE SCALE GENOMIC DNA]</scope>
</reference>
<gene>
    <name evidence="1" type="ORF">AMTR_s00001p00233850</name>
</gene>
<organism evidence="1 2">
    <name type="scientific">Amborella trichopoda</name>
    <dbReference type="NCBI Taxonomy" id="13333"/>
    <lineage>
        <taxon>Eukaryota</taxon>
        <taxon>Viridiplantae</taxon>
        <taxon>Streptophyta</taxon>
        <taxon>Embryophyta</taxon>
        <taxon>Tracheophyta</taxon>
        <taxon>Spermatophyta</taxon>
        <taxon>Magnoliopsida</taxon>
        <taxon>Amborellales</taxon>
        <taxon>Amborellaceae</taxon>
        <taxon>Amborella</taxon>
    </lineage>
</organism>
<dbReference type="Pfam" id="PF03087">
    <property type="entry name" value="BPS1"/>
    <property type="match status" value="2"/>
</dbReference>
<dbReference type="AlphaFoldDB" id="W1NKN3"/>
<dbReference type="GO" id="GO:0048367">
    <property type="term" value="P:shoot system development"/>
    <property type="evidence" value="ECO:0007669"/>
    <property type="project" value="InterPro"/>
</dbReference>
<keyword evidence="2" id="KW-1185">Reference proteome</keyword>
<dbReference type="InterPro" id="IPR004320">
    <property type="entry name" value="BPS1_pln"/>
</dbReference>
<dbReference type="GO" id="GO:0048364">
    <property type="term" value="P:root development"/>
    <property type="evidence" value="ECO:0007669"/>
    <property type="project" value="InterPro"/>
</dbReference>
<proteinExistence type="predicted"/>
<dbReference type="Gramene" id="ERM96377">
    <property type="protein sequence ID" value="ERM96377"/>
    <property type="gene ID" value="AMTR_s00001p00233850"/>
</dbReference>
<accession>W1NKN3</accession>
<name>W1NKN3_AMBTC</name>
<evidence type="ECO:0000313" key="1">
    <source>
        <dbReference type="EMBL" id="ERM96377.1"/>
    </source>
</evidence>
<dbReference type="EMBL" id="KI397142">
    <property type="protein sequence ID" value="ERM96377.1"/>
    <property type="molecule type" value="Genomic_DNA"/>
</dbReference>
<dbReference type="OMA" id="NGMWESA"/>
<sequence>MDAPISYHVCSDSLPSGSHPILLELSEKVLRFNNCESNPQCHVYFLSNLYNDLDGLLQLQLSGEAIRRDDKFVSEMLDDTLTLLDACSRMGDAISCLREQHRGLLSTFRRRAYVGLERQISAYISAQKKMAKISAKCLAIFQKDHKTQHQQSAVDNEILKPKLRKPNGMWESAKAALNALYTSSGKLDDLCVKDAQRQLEIRDACMTNMDNQLGCISSHLIRTRAALLNMLTI</sequence>
<evidence type="ECO:0000313" key="2">
    <source>
        <dbReference type="Proteomes" id="UP000017836"/>
    </source>
</evidence>
<dbReference type="Proteomes" id="UP000017836">
    <property type="component" value="Unassembled WGS sequence"/>
</dbReference>